<proteinExistence type="predicted"/>
<organism evidence="2 3">
    <name type="scientific">Macrosiphum euphorbiae</name>
    <name type="common">potato aphid</name>
    <dbReference type="NCBI Taxonomy" id="13131"/>
    <lineage>
        <taxon>Eukaryota</taxon>
        <taxon>Metazoa</taxon>
        <taxon>Ecdysozoa</taxon>
        <taxon>Arthropoda</taxon>
        <taxon>Hexapoda</taxon>
        <taxon>Insecta</taxon>
        <taxon>Pterygota</taxon>
        <taxon>Neoptera</taxon>
        <taxon>Paraneoptera</taxon>
        <taxon>Hemiptera</taxon>
        <taxon>Sternorrhyncha</taxon>
        <taxon>Aphidomorpha</taxon>
        <taxon>Aphidoidea</taxon>
        <taxon>Aphididae</taxon>
        <taxon>Macrosiphini</taxon>
        <taxon>Macrosiphum</taxon>
    </lineage>
</organism>
<evidence type="ECO:0000313" key="3">
    <source>
        <dbReference type="Proteomes" id="UP001160148"/>
    </source>
</evidence>
<accession>A0AAV0XZ22</accession>
<gene>
    <name evidence="2" type="ORF">MEUPH1_LOCUS27152</name>
</gene>
<protein>
    <submittedName>
        <fullName evidence="2">Uncharacterized protein</fullName>
    </submittedName>
</protein>
<name>A0AAV0XZ22_9HEMI</name>
<reference evidence="2 3" key="1">
    <citation type="submission" date="2023-01" db="EMBL/GenBank/DDBJ databases">
        <authorList>
            <person name="Whitehead M."/>
        </authorList>
    </citation>
    <scope>NUCLEOTIDE SEQUENCE [LARGE SCALE GENOMIC DNA]</scope>
</reference>
<comment type="caution">
    <text evidence="2">The sequence shown here is derived from an EMBL/GenBank/DDBJ whole genome shotgun (WGS) entry which is preliminary data.</text>
</comment>
<keyword evidence="3" id="KW-1185">Reference proteome</keyword>
<dbReference type="EMBL" id="CARXXK010001096">
    <property type="protein sequence ID" value="CAI6373393.1"/>
    <property type="molecule type" value="Genomic_DNA"/>
</dbReference>
<evidence type="ECO:0000256" key="1">
    <source>
        <dbReference type="SAM" id="MobiDB-lite"/>
    </source>
</evidence>
<sequence length="406" mass="46549">MAGSIADNLALYKKTFNYVLPTPPAELLEATNFTLDFVSRKFIQIGIDPTNNFKVVLLIITPSRYVRILPDTLKQILNFMGQILSFILEQPQRYKRVTFFGTDIFKLSSMVYSGENVLVIESKNVEGCRVLLNRTDLLQLQRLEYAIFEAIVRKDVFTVPLLLKQIDQFGEYLEERCSREKSPPKNIEERKLYIKNMQLDRDDRIVQSAPNLTRQIQIYAVTQLAENWENRKAQKSQESCYVDPKILSPSCPPKSMISSLQDDSCTIRDAFDKPEYQILANPLEHIDGPQSPSFPRINIRDGFDLFNRFDSPTSAHVNHPTAAPLRGVKRRLPQSPASPPPFDANDGPDYFNLIGTSTPYFNPTCTSTPCQPTFTQYPGSVRDVYFNICFNIYFNNLCEIKNKRDI</sequence>
<evidence type="ECO:0000313" key="2">
    <source>
        <dbReference type="EMBL" id="CAI6373393.1"/>
    </source>
</evidence>
<dbReference type="AlphaFoldDB" id="A0AAV0XZ22"/>
<dbReference type="Proteomes" id="UP001160148">
    <property type="component" value="Unassembled WGS sequence"/>
</dbReference>
<feature type="region of interest" description="Disordered" evidence="1">
    <location>
        <begin position="316"/>
        <end position="346"/>
    </location>
</feature>